<evidence type="ECO:0000313" key="2">
    <source>
        <dbReference type="Proteomes" id="UP001596023"/>
    </source>
</evidence>
<name>A0ABV9KRT9_9BACT</name>
<evidence type="ECO:0000313" key="1">
    <source>
        <dbReference type="EMBL" id="MFC4672688.1"/>
    </source>
</evidence>
<proteinExistence type="predicted"/>
<dbReference type="EMBL" id="JBHSGN010000024">
    <property type="protein sequence ID" value="MFC4672688.1"/>
    <property type="molecule type" value="Genomic_DNA"/>
</dbReference>
<comment type="caution">
    <text evidence="1">The sequence shown here is derived from an EMBL/GenBank/DDBJ whole genome shotgun (WGS) entry which is preliminary data.</text>
</comment>
<keyword evidence="2" id="KW-1185">Reference proteome</keyword>
<accession>A0ABV9KRT9</accession>
<sequence length="204" mass="24175">MEHTQNNTPLISSQFRRKYHDGSYTRGYGFWEDMAEKDSWGFVCQLLPDYERRDDVMASDDLACVADGEKTLEWLYKNYPQWDGLSIEELKKVRAQWDYELFQEAEGYLTAAIQSGEIEIREFEVSIISARIQGEGDNDRVWLQCADMTRSNYREERRIPSCDLQNVRCRWIDEGTDGERFQILYENQNTGDFYWCNAQSIDFE</sequence>
<organism evidence="1 2">
    <name type="scientific">Dysgonomonas termitidis</name>
    <dbReference type="NCBI Taxonomy" id="1516126"/>
    <lineage>
        <taxon>Bacteria</taxon>
        <taxon>Pseudomonadati</taxon>
        <taxon>Bacteroidota</taxon>
        <taxon>Bacteroidia</taxon>
        <taxon>Bacteroidales</taxon>
        <taxon>Dysgonomonadaceae</taxon>
        <taxon>Dysgonomonas</taxon>
    </lineage>
</organism>
<gene>
    <name evidence="1" type="ORF">ACFO6W_03170</name>
</gene>
<dbReference type="RefSeq" id="WP_379993882.1">
    <property type="nucleotide sequence ID" value="NZ_JBHSGN010000024.1"/>
</dbReference>
<reference evidence="2" key="1">
    <citation type="journal article" date="2019" name="Int. J. Syst. Evol. Microbiol.">
        <title>The Global Catalogue of Microorganisms (GCM) 10K type strain sequencing project: providing services to taxonomists for standard genome sequencing and annotation.</title>
        <authorList>
            <consortium name="The Broad Institute Genomics Platform"/>
            <consortium name="The Broad Institute Genome Sequencing Center for Infectious Disease"/>
            <person name="Wu L."/>
            <person name="Ma J."/>
        </authorList>
    </citation>
    <scope>NUCLEOTIDE SEQUENCE [LARGE SCALE GENOMIC DNA]</scope>
    <source>
        <strain evidence="2">CCUG 66188</strain>
    </source>
</reference>
<dbReference type="Proteomes" id="UP001596023">
    <property type="component" value="Unassembled WGS sequence"/>
</dbReference>
<protein>
    <submittedName>
        <fullName evidence="1">Uncharacterized protein</fullName>
    </submittedName>
</protein>